<dbReference type="EMBL" id="GG662495">
    <property type="protein sequence ID" value="EAS03308.3"/>
    <property type="molecule type" value="Genomic_DNA"/>
</dbReference>
<dbReference type="Proteomes" id="UP000009168">
    <property type="component" value="Unassembled WGS sequence"/>
</dbReference>
<dbReference type="InParanoid" id="I7MLY7"/>
<dbReference type="Gene3D" id="1.10.238.10">
    <property type="entry name" value="EF-hand"/>
    <property type="match status" value="1"/>
</dbReference>
<dbReference type="GO" id="GO:0005509">
    <property type="term" value="F:calcium ion binding"/>
    <property type="evidence" value="ECO:0007669"/>
    <property type="project" value="InterPro"/>
</dbReference>
<gene>
    <name evidence="3" type="ORF">TTHERM_00537430</name>
</gene>
<evidence type="ECO:0000259" key="2">
    <source>
        <dbReference type="PROSITE" id="PS50222"/>
    </source>
</evidence>
<sequence>MKNNSTSNLDRKSFFSITHNDLDSKNQISQKSYNRFPSQQQLYYYVEKQVGDNKVIPVYESLQNISTQIYDEDMNTKAKNRSQKIIYLQKDMIQYSPQKMKLKQTNQLLNNYLQKIPHIYEAKDKKQFQHFKNDNIHMPFANIFPNSNQKLSKLLGYEPVNQQQISMNQFRQAMEQRSIKALINKNQGNLITANKLKQTSKEVIQNFDSHFSNRLENSKKEQIQNLSIMKKFKEDFHPLRRSDIIYNQENKSKYQLYRNIFILHINHFKQSIVEALEYKIPFYNTTEQILKDNFSSNQQLLENLLEHCTQCFSLPYQLKYISLLDETPIQYLQDIPIDQNIIIISNNPKNNFWQKYYESKQVNKPSEKDFQTLLLKLNNLNDLNKIENFFKNKKSFITDLDDFSGRSSAMLINSMQQTKGSMNSIEQMNQSNDVNNNDQQKNINEFRQSAFEKFSIISQSENPTPNKQNCILINNLNSPSNYQYSRASFMSPLNKQPLQSPYKRLDSFATPQKFKNRQQLKSLPQIKESYNKYLKKENSRMRVIEQPKKLRENIIQTQQTQNQNEMEKQKLKAKFQQNIDKYTSLDLEMKKKYNLLSEAANVQEIISKTSFDRYQLHLLFSKFKALIHYKAKYRNPLKKSPKILIEEGVDVISFRRGVDSLLVAPNEQIEKIFQSQNAFVTKDQGGMNWEGFIYSLNMIEAKTDNAKIDLFMRLLDENQNGTISYDEIFDQSNQLLKQLLKNQNKGEISVDEISHFLTKTIFDAVGQDYDKEILSEDLKLQIRRKNKDLELLLMLCFYNNEQPNNYYSNSDEEELMEEEKKIKSLQN</sequence>
<dbReference type="KEGG" id="tet:TTHERM_00537430"/>
<reference evidence="4" key="1">
    <citation type="journal article" date="2006" name="PLoS Biol.">
        <title>Macronuclear genome sequence of the ciliate Tetrahymena thermophila, a model eukaryote.</title>
        <authorList>
            <person name="Eisen J.A."/>
            <person name="Coyne R.S."/>
            <person name="Wu M."/>
            <person name="Wu D."/>
            <person name="Thiagarajan M."/>
            <person name="Wortman J.R."/>
            <person name="Badger J.H."/>
            <person name="Ren Q."/>
            <person name="Amedeo P."/>
            <person name="Jones K.M."/>
            <person name="Tallon L.J."/>
            <person name="Delcher A.L."/>
            <person name="Salzberg S.L."/>
            <person name="Silva J.C."/>
            <person name="Haas B.J."/>
            <person name="Majoros W.H."/>
            <person name="Farzad M."/>
            <person name="Carlton J.M."/>
            <person name="Smith R.K. Jr."/>
            <person name="Garg J."/>
            <person name="Pearlman R.E."/>
            <person name="Karrer K.M."/>
            <person name="Sun L."/>
            <person name="Manning G."/>
            <person name="Elde N.C."/>
            <person name="Turkewitz A.P."/>
            <person name="Asai D.J."/>
            <person name="Wilkes D.E."/>
            <person name="Wang Y."/>
            <person name="Cai H."/>
            <person name="Collins K."/>
            <person name="Stewart B.A."/>
            <person name="Lee S.R."/>
            <person name="Wilamowska K."/>
            <person name="Weinberg Z."/>
            <person name="Ruzzo W.L."/>
            <person name="Wloga D."/>
            <person name="Gaertig J."/>
            <person name="Frankel J."/>
            <person name="Tsao C.-C."/>
            <person name="Gorovsky M.A."/>
            <person name="Keeling P.J."/>
            <person name="Waller R.F."/>
            <person name="Patron N.J."/>
            <person name="Cherry J.M."/>
            <person name="Stover N.A."/>
            <person name="Krieger C.J."/>
            <person name="del Toro C."/>
            <person name="Ryder H.F."/>
            <person name="Williamson S.C."/>
            <person name="Barbeau R.A."/>
            <person name="Hamilton E.P."/>
            <person name="Orias E."/>
        </authorList>
    </citation>
    <scope>NUCLEOTIDE SEQUENCE [LARGE SCALE GENOMIC DNA]</scope>
    <source>
        <strain evidence="4">SB210</strain>
    </source>
</reference>
<dbReference type="InterPro" id="IPR011992">
    <property type="entry name" value="EF-hand-dom_pair"/>
</dbReference>
<feature type="domain" description="EF-hand" evidence="2">
    <location>
        <begin position="703"/>
        <end position="738"/>
    </location>
</feature>
<dbReference type="InterPro" id="IPR002048">
    <property type="entry name" value="EF_hand_dom"/>
</dbReference>
<name>I7MLY7_TETTS</name>
<organism evidence="3 4">
    <name type="scientific">Tetrahymena thermophila (strain SB210)</name>
    <dbReference type="NCBI Taxonomy" id="312017"/>
    <lineage>
        <taxon>Eukaryota</taxon>
        <taxon>Sar</taxon>
        <taxon>Alveolata</taxon>
        <taxon>Ciliophora</taxon>
        <taxon>Intramacronucleata</taxon>
        <taxon>Oligohymenophorea</taxon>
        <taxon>Hymenostomatida</taxon>
        <taxon>Tetrahymenina</taxon>
        <taxon>Tetrahymenidae</taxon>
        <taxon>Tetrahymena</taxon>
    </lineage>
</organism>
<dbReference type="RefSeq" id="XP_001023553.3">
    <property type="nucleotide sequence ID" value="XM_001023553.3"/>
</dbReference>
<dbReference type="SUPFAM" id="SSF47473">
    <property type="entry name" value="EF-hand"/>
    <property type="match status" value="1"/>
</dbReference>
<dbReference type="AlphaFoldDB" id="I7MLY7"/>
<proteinExistence type="predicted"/>
<evidence type="ECO:0000313" key="3">
    <source>
        <dbReference type="EMBL" id="EAS03308.3"/>
    </source>
</evidence>
<evidence type="ECO:0000313" key="4">
    <source>
        <dbReference type="Proteomes" id="UP000009168"/>
    </source>
</evidence>
<accession>I7MLY7</accession>
<keyword evidence="1" id="KW-0106">Calcium</keyword>
<keyword evidence="4" id="KW-1185">Reference proteome</keyword>
<dbReference type="PROSITE" id="PS00018">
    <property type="entry name" value="EF_HAND_1"/>
    <property type="match status" value="1"/>
</dbReference>
<dbReference type="GeneID" id="7842697"/>
<dbReference type="OrthoDB" id="288288at2759"/>
<dbReference type="eggNOG" id="ENOG502SUSX">
    <property type="taxonomic scope" value="Eukaryota"/>
</dbReference>
<dbReference type="PROSITE" id="PS50222">
    <property type="entry name" value="EF_HAND_2"/>
    <property type="match status" value="1"/>
</dbReference>
<protein>
    <submittedName>
        <fullName evidence="3">Protein phosphatase 2C containing protein</fullName>
    </submittedName>
</protein>
<evidence type="ECO:0000256" key="1">
    <source>
        <dbReference type="ARBA" id="ARBA00022837"/>
    </source>
</evidence>
<dbReference type="InterPro" id="IPR018247">
    <property type="entry name" value="EF_Hand_1_Ca_BS"/>
</dbReference>